<feature type="transmembrane region" description="Helical" evidence="5">
    <location>
        <begin position="102"/>
        <end position="120"/>
    </location>
</feature>
<keyword evidence="2 5" id="KW-0812">Transmembrane</keyword>
<accession>A0A9D9F017</accession>
<reference evidence="7" key="2">
    <citation type="journal article" date="2021" name="PeerJ">
        <title>Extensive microbial diversity within the chicken gut microbiome revealed by metagenomics and culture.</title>
        <authorList>
            <person name="Gilroy R."/>
            <person name="Ravi A."/>
            <person name="Getino M."/>
            <person name="Pursley I."/>
            <person name="Horton D.L."/>
            <person name="Alikhan N.F."/>
            <person name="Baker D."/>
            <person name="Gharbi K."/>
            <person name="Hall N."/>
            <person name="Watson M."/>
            <person name="Adriaenssens E.M."/>
            <person name="Foster-Nyarko E."/>
            <person name="Jarju S."/>
            <person name="Secka A."/>
            <person name="Antonio M."/>
            <person name="Oren A."/>
            <person name="Chaudhuri R.R."/>
            <person name="La Ragione R."/>
            <person name="Hildebrand F."/>
            <person name="Pallen M.J."/>
        </authorList>
    </citation>
    <scope>NUCLEOTIDE SEQUENCE</scope>
    <source>
        <strain evidence="7">B1-20833</strain>
    </source>
</reference>
<dbReference type="PIRSF" id="PIRSF002808">
    <property type="entry name" value="Hexose_phosphate_transp"/>
    <property type="match status" value="1"/>
</dbReference>
<feature type="transmembrane region" description="Helical" evidence="5">
    <location>
        <begin position="197"/>
        <end position="219"/>
    </location>
</feature>
<dbReference type="InterPro" id="IPR011701">
    <property type="entry name" value="MFS"/>
</dbReference>
<feature type="domain" description="Major facilitator superfamily (MFS) profile" evidence="6">
    <location>
        <begin position="33"/>
        <end position="466"/>
    </location>
</feature>
<feature type="transmembrane region" description="Helical" evidence="5">
    <location>
        <begin position="330"/>
        <end position="349"/>
    </location>
</feature>
<protein>
    <submittedName>
        <fullName evidence="7">MFS transporter</fullName>
    </submittedName>
</protein>
<dbReference type="InterPro" id="IPR020846">
    <property type="entry name" value="MFS_dom"/>
</dbReference>
<dbReference type="PANTHER" id="PTHR43826">
    <property type="entry name" value="GLUCOSE-6-PHOSPHATE EXCHANGER SLC37A4"/>
    <property type="match status" value="1"/>
</dbReference>
<evidence type="ECO:0000313" key="7">
    <source>
        <dbReference type="EMBL" id="MBO8452679.1"/>
    </source>
</evidence>
<feature type="transmembrane region" description="Helical" evidence="5">
    <location>
        <begin position="296"/>
        <end position="318"/>
    </location>
</feature>
<feature type="transmembrane region" description="Helical" evidence="5">
    <location>
        <begin position="33"/>
        <end position="51"/>
    </location>
</feature>
<evidence type="ECO:0000256" key="4">
    <source>
        <dbReference type="ARBA" id="ARBA00023136"/>
    </source>
</evidence>
<reference evidence="7" key="1">
    <citation type="submission" date="2020-10" db="EMBL/GenBank/DDBJ databases">
        <authorList>
            <person name="Gilroy R."/>
        </authorList>
    </citation>
    <scope>NUCLEOTIDE SEQUENCE</scope>
    <source>
        <strain evidence="7">B1-20833</strain>
    </source>
</reference>
<dbReference type="GO" id="GO:0035435">
    <property type="term" value="P:phosphate ion transmembrane transport"/>
    <property type="evidence" value="ECO:0007669"/>
    <property type="project" value="TreeGrafter"/>
</dbReference>
<dbReference type="Pfam" id="PF07690">
    <property type="entry name" value="MFS_1"/>
    <property type="match status" value="1"/>
</dbReference>
<dbReference type="GO" id="GO:0061513">
    <property type="term" value="F:glucose 6-phosphate:phosphate antiporter activity"/>
    <property type="evidence" value="ECO:0007669"/>
    <property type="project" value="TreeGrafter"/>
</dbReference>
<dbReference type="SUPFAM" id="SSF103473">
    <property type="entry name" value="MFS general substrate transporter"/>
    <property type="match status" value="1"/>
</dbReference>
<feature type="transmembrane region" description="Helical" evidence="5">
    <location>
        <begin position="167"/>
        <end position="191"/>
    </location>
</feature>
<feature type="transmembrane region" description="Helical" evidence="5">
    <location>
        <begin position="385"/>
        <end position="403"/>
    </location>
</feature>
<comment type="subcellular location">
    <subcellularLocation>
        <location evidence="1">Endomembrane system</location>
        <topology evidence="1">Multi-pass membrane protein</topology>
    </subcellularLocation>
</comment>
<dbReference type="AlphaFoldDB" id="A0A9D9F017"/>
<proteinExistence type="predicted"/>
<dbReference type="PANTHER" id="PTHR43826:SF7">
    <property type="entry name" value="PROTEIN UHPC, PUTATIVE-RELATED"/>
    <property type="match status" value="1"/>
</dbReference>
<feature type="transmembrane region" description="Helical" evidence="5">
    <location>
        <begin position="259"/>
        <end position="284"/>
    </location>
</feature>
<dbReference type="Proteomes" id="UP000823661">
    <property type="component" value="Unassembled WGS sequence"/>
</dbReference>
<gene>
    <name evidence="7" type="ORF">IAC06_07345</name>
</gene>
<evidence type="ECO:0000259" key="6">
    <source>
        <dbReference type="PROSITE" id="PS50850"/>
    </source>
</evidence>
<feature type="transmembrane region" description="Helical" evidence="5">
    <location>
        <begin position="126"/>
        <end position="146"/>
    </location>
</feature>
<comment type="caution">
    <text evidence="7">The sequence shown here is derived from an EMBL/GenBank/DDBJ whole genome shotgun (WGS) entry which is preliminary data.</text>
</comment>
<evidence type="ECO:0000256" key="3">
    <source>
        <dbReference type="ARBA" id="ARBA00022989"/>
    </source>
</evidence>
<evidence type="ECO:0000256" key="5">
    <source>
        <dbReference type="SAM" id="Phobius"/>
    </source>
</evidence>
<organism evidence="7 8">
    <name type="scientific">Candidatus Cryptobacteroides intestinavium</name>
    <dbReference type="NCBI Taxonomy" id="2840766"/>
    <lineage>
        <taxon>Bacteria</taxon>
        <taxon>Pseudomonadati</taxon>
        <taxon>Bacteroidota</taxon>
        <taxon>Bacteroidia</taxon>
        <taxon>Bacteroidales</taxon>
        <taxon>Candidatus Cryptobacteroides</taxon>
    </lineage>
</organism>
<evidence type="ECO:0000256" key="1">
    <source>
        <dbReference type="ARBA" id="ARBA00004127"/>
    </source>
</evidence>
<feature type="transmembrane region" description="Helical" evidence="5">
    <location>
        <begin position="71"/>
        <end position="90"/>
    </location>
</feature>
<dbReference type="GO" id="GO:0012505">
    <property type="term" value="C:endomembrane system"/>
    <property type="evidence" value="ECO:0007669"/>
    <property type="project" value="UniProtKB-SubCell"/>
</dbReference>
<dbReference type="Gene3D" id="1.20.1250.20">
    <property type="entry name" value="MFS general substrate transporter like domains"/>
    <property type="match status" value="2"/>
</dbReference>
<name>A0A9D9F017_9BACT</name>
<dbReference type="PROSITE" id="PS50850">
    <property type="entry name" value="MFS"/>
    <property type="match status" value="1"/>
</dbReference>
<dbReference type="InterPro" id="IPR051337">
    <property type="entry name" value="OPA_Antiporter"/>
</dbReference>
<dbReference type="EMBL" id="JADIMI010000070">
    <property type="protein sequence ID" value="MBO8452679.1"/>
    <property type="molecule type" value="Genomic_DNA"/>
</dbReference>
<evidence type="ECO:0000256" key="2">
    <source>
        <dbReference type="ARBA" id="ARBA00022692"/>
    </source>
</evidence>
<keyword evidence="3 5" id="KW-1133">Transmembrane helix</keyword>
<dbReference type="InterPro" id="IPR000849">
    <property type="entry name" value="Sugar_P_transporter"/>
</dbReference>
<sequence length="471" mass="50827">MSLYSFYRISKPSQDKVPQEHAQSRYKVLRNQTFWATVIAYSLYYVCRMSLSVVKQPIIDSGALTPGQLGLIGSAFLFVYAAGKFTNGFIADYCNIRRFMATGLLVSSFINLIMGVTGLLEGTVGIVSVLLFVIFAAVWGINGWAQSMGSPPGVIQLSRWFPLSKRGTYYSIFSSTPYIGEFLAFIIVGAVVGVMGWQYGFIFAAIAGLAGSAVILFFVSDTPESRGLPSIQELSGEKPQEADAMPTAKLQKMVLSHPGIWIIAASSAFVYITKYAIAGWGVLFLQKVKDFSLENATQIIAFSAAFGIVGTVLAGWLSDTVFKGDRIRPAILSGVMGFVSLGFFLFTGGSYIVNIVYVSLFSLFIGILYCIVAGLMAVDIVPRKATGAALGVVGISSYIAAGLQDITSGYLIEGFAVAPEVTEGMTETEILAATAYDFGPVSIFWLFAALVAFLLPVLMWKKMQGRKAVSR</sequence>
<dbReference type="InterPro" id="IPR036259">
    <property type="entry name" value="MFS_trans_sf"/>
</dbReference>
<evidence type="ECO:0000313" key="8">
    <source>
        <dbReference type="Proteomes" id="UP000823661"/>
    </source>
</evidence>
<feature type="transmembrane region" description="Helical" evidence="5">
    <location>
        <begin position="443"/>
        <end position="460"/>
    </location>
</feature>
<keyword evidence="4 5" id="KW-0472">Membrane</keyword>
<dbReference type="GO" id="GO:0005886">
    <property type="term" value="C:plasma membrane"/>
    <property type="evidence" value="ECO:0007669"/>
    <property type="project" value="TreeGrafter"/>
</dbReference>
<feature type="transmembrane region" description="Helical" evidence="5">
    <location>
        <begin position="355"/>
        <end position="378"/>
    </location>
</feature>